<comment type="catalytic activity">
    <reaction evidence="1">
        <text>[protein]-peptidylproline (omega=180) = [protein]-peptidylproline (omega=0)</text>
        <dbReference type="Rhea" id="RHEA:16237"/>
        <dbReference type="Rhea" id="RHEA-COMP:10747"/>
        <dbReference type="Rhea" id="RHEA-COMP:10748"/>
        <dbReference type="ChEBI" id="CHEBI:83833"/>
        <dbReference type="ChEBI" id="CHEBI:83834"/>
        <dbReference type="EC" id="5.2.1.8"/>
    </reaction>
</comment>
<evidence type="ECO:0000313" key="10">
    <source>
        <dbReference type="Proteomes" id="UP000759537"/>
    </source>
</evidence>
<dbReference type="SMART" id="SM00028">
    <property type="entry name" value="TPR"/>
    <property type="match status" value="2"/>
</dbReference>
<dbReference type="Gene3D" id="1.25.40.10">
    <property type="entry name" value="Tetratricopeptide repeat domain"/>
    <property type="match status" value="1"/>
</dbReference>
<feature type="domain" description="PPIase cyclophilin-type" evidence="8">
    <location>
        <begin position="13"/>
        <end position="177"/>
    </location>
</feature>
<keyword evidence="4 9" id="KW-0413">Isomerase</keyword>
<dbReference type="PANTHER" id="PTHR11071:SF561">
    <property type="entry name" value="PEPTIDYL-PROLYL CIS-TRANS ISOMERASE D-RELATED"/>
    <property type="match status" value="1"/>
</dbReference>
<dbReference type="InterPro" id="IPR002130">
    <property type="entry name" value="Cyclophilin-type_PPIase_dom"/>
</dbReference>
<evidence type="ECO:0000259" key="8">
    <source>
        <dbReference type="PROSITE" id="PS50072"/>
    </source>
</evidence>
<dbReference type="SUPFAM" id="SSF50891">
    <property type="entry name" value="Cyclophilin-like"/>
    <property type="match status" value="1"/>
</dbReference>
<dbReference type="GO" id="GO:0006457">
    <property type="term" value="P:protein folding"/>
    <property type="evidence" value="ECO:0007669"/>
    <property type="project" value="InterPro"/>
</dbReference>
<dbReference type="FunFam" id="2.40.100.10:FF:000022">
    <property type="entry name" value="Peptidyl-prolyl cis-trans isomerase CYP95"/>
    <property type="match status" value="1"/>
</dbReference>
<dbReference type="OrthoDB" id="193499at2759"/>
<name>A0A9P5T9F2_9AGAM</name>
<dbReference type="GO" id="GO:0005737">
    <property type="term" value="C:cytoplasm"/>
    <property type="evidence" value="ECO:0007669"/>
    <property type="project" value="TreeGrafter"/>
</dbReference>
<dbReference type="Proteomes" id="UP000759537">
    <property type="component" value="Unassembled WGS sequence"/>
</dbReference>
<evidence type="ECO:0000256" key="7">
    <source>
        <dbReference type="PROSITE-ProRule" id="PRU00339"/>
    </source>
</evidence>
<protein>
    <recommendedName>
        <fullName evidence="5">Peptidyl-prolyl cis-trans isomerase D</fullName>
        <ecNumber evidence="2">5.2.1.8</ecNumber>
    </recommendedName>
    <alternativeName>
        <fullName evidence="6">Rotamase D</fullName>
    </alternativeName>
</protein>
<evidence type="ECO:0000256" key="3">
    <source>
        <dbReference type="ARBA" id="ARBA00023110"/>
    </source>
</evidence>
<sequence>MSETTTTERQITYFDVSIAGVPAGRVVFQLYNDLVPKTAENFRALCTGEKGVGKSGKPLWYKDSGFHRVIKKFMIQGGDFTAGNGTGGESIYGEKFEDEAFPVKHTRPFFLSMANAGPNTNGSQFFITCTPTPHLDDKHVIFGEVIRGKSIVRRIENYATSSGDVPADPIIITDAGELSPSNPSLTEPVVASDGDPYEDYPEDSAEGTLDANAALEAARTLRALGNARWKDGAAEEALAKWQKALRYLDVHPEPPSELVDESIALRTPLLLNSALAALKAPGGIEGAQIALDVTDAVLGLPKLGDSDRAKALYRQGLAQVTLKEYDEAERVIVEALSLAKDDRAIASELERLRQRKKAQRDKEKAAYKKFFD</sequence>
<comment type="caution">
    <text evidence="9">The sequence shown here is derived from an EMBL/GenBank/DDBJ whole genome shotgun (WGS) entry which is preliminary data.</text>
</comment>
<evidence type="ECO:0000256" key="4">
    <source>
        <dbReference type="ARBA" id="ARBA00023235"/>
    </source>
</evidence>
<dbReference type="CDD" id="cd01926">
    <property type="entry name" value="cyclophilin_ABH_like"/>
    <property type="match status" value="1"/>
</dbReference>
<dbReference type="EC" id="5.2.1.8" evidence="2"/>
<gene>
    <name evidence="9" type="ORF">DFH94DRAFT_740252</name>
</gene>
<dbReference type="InterPro" id="IPR011990">
    <property type="entry name" value="TPR-like_helical_dom_sf"/>
</dbReference>
<dbReference type="SUPFAM" id="SSF48452">
    <property type="entry name" value="TPR-like"/>
    <property type="match status" value="1"/>
</dbReference>
<evidence type="ECO:0000256" key="2">
    <source>
        <dbReference type="ARBA" id="ARBA00013194"/>
    </source>
</evidence>
<dbReference type="PROSITE" id="PS50072">
    <property type="entry name" value="CSA_PPIASE_2"/>
    <property type="match status" value="1"/>
</dbReference>
<dbReference type="PANTHER" id="PTHR11071">
    <property type="entry name" value="PEPTIDYL-PROLYL CIS-TRANS ISOMERASE"/>
    <property type="match status" value="1"/>
</dbReference>
<proteinExistence type="predicted"/>
<feature type="repeat" description="TPR" evidence="7">
    <location>
        <begin position="309"/>
        <end position="342"/>
    </location>
</feature>
<dbReference type="EMBL" id="WHVB01000008">
    <property type="protein sequence ID" value="KAF8480092.1"/>
    <property type="molecule type" value="Genomic_DNA"/>
</dbReference>
<evidence type="ECO:0000313" key="9">
    <source>
        <dbReference type="EMBL" id="KAF8480092.1"/>
    </source>
</evidence>
<organism evidence="9 10">
    <name type="scientific">Russula ochroleuca</name>
    <dbReference type="NCBI Taxonomy" id="152965"/>
    <lineage>
        <taxon>Eukaryota</taxon>
        <taxon>Fungi</taxon>
        <taxon>Dikarya</taxon>
        <taxon>Basidiomycota</taxon>
        <taxon>Agaricomycotina</taxon>
        <taxon>Agaricomycetes</taxon>
        <taxon>Russulales</taxon>
        <taxon>Russulaceae</taxon>
        <taxon>Russula</taxon>
    </lineage>
</organism>
<dbReference type="InterPro" id="IPR029000">
    <property type="entry name" value="Cyclophilin-like_dom_sf"/>
</dbReference>
<dbReference type="PROSITE" id="PS00170">
    <property type="entry name" value="CSA_PPIASE_1"/>
    <property type="match status" value="1"/>
</dbReference>
<evidence type="ECO:0000256" key="5">
    <source>
        <dbReference type="ARBA" id="ARBA00074451"/>
    </source>
</evidence>
<dbReference type="Pfam" id="PF00160">
    <property type="entry name" value="Pro_isomerase"/>
    <property type="match status" value="1"/>
</dbReference>
<dbReference type="GO" id="GO:0016018">
    <property type="term" value="F:cyclosporin A binding"/>
    <property type="evidence" value="ECO:0007669"/>
    <property type="project" value="TreeGrafter"/>
</dbReference>
<evidence type="ECO:0000256" key="6">
    <source>
        <dbReference type="ARBA" id="ARBA00076602"/>
    </source>
</evidence>
<dbReference type="Gene3D" id="2.40.100.10">
    <property type="entry name" value="Cyclophilin-like"/>
    <property type="match status" value="1"/>
</dbReference>
<dbReference type="AlphaFoldDB" id="A0A9P5T9F2"/>
<dbReference type="GO" id="GO:0003755">
    <property type="term" value="F:peptidyl-prolyl cis-trans isomerase activity"/>
    <property type="evidence" value="ECO:0007669"/>
    <property type="project" value="UniProtKB-KW"/>
</dbReference>
<keyword evidence="3" id="KW-0697">Rotamase</keyword>
<dbReference type="PROSITE" id="PS50005">
    <property type="entry name" value="TPR"/>
    <property type="match status" value="1"/>
</dbReference>
<evidence type="ECO:0000256" key="1">
    <source>
        <dbReference type="ARBA" id="ARBA00000971"/>
    </source>
</evidence>
<dbReference type="PRINTS" id="PR00153">
    <property type="entry name" value="CSAPPISMRASE"/>
</dbReference>
<dbReference type="InterPro" id="IPR020892">
    <property type="entry name" value="Cyclophilin-type_PPIase_CS"/>
</dbReference>
<reference evidence="9" key="2">
    <citation type="journal article" date="2020" name="Nat. Commun.">
        <title>Large-scale genome sequencing of mycorrhizal fungi provides insights into the early evolution of symbiotic traits.</title>
        <authorList>
            <person name="Miyauchi S."/>
            <person name="Kiss E."/>
            <person name="Kuo A."/>
            <person name="Drula E."/>
            <person name="Kohler A."/>
            <person name="Sanchez-Garcia M."/>
            <person name="Morin E."/>
            <person name="Andreopoulos B."/>
            <person name="Barry K.W."/>
            <person name="Bonito G."/>
            <person name="Buee M."/>
            <person name="Carver A."/>
            <person name="Chen C."/>
            <person name="Cichocki N."/>
            <person name="Clum A."/>
            <person name="Culley D."/>
            <person name="Crous P.W."/>
            <person name="Fauchery L."/>
            <person name="Girlanda M."/>
            <person name="Hayes R.D."/>
            <person name="Keri Z."/>
            <person name="LaButti K."/>
            <person name="Lipzen A."/>
            <person name="Lombard V."/>
            <person name="Magnuson J."/>
            <person name="Maillard F."/>
            <person name="Murat C."/>
            <person name="Nolan M."/>
            <person name="Ohm R.A."/>
            <person name="Pangilinan J."/>
            <person name="Pereira M.F."/>
            <person name="Perotto S."/>
            <person name="Peter M."/>
            <person name="Pfister S."/>
            <person name="Riley R."/>
            <person name="Sitrit Y."/>
            <person name="Stielow J.B."/>
            <person name="Szollosi G."/>
            <person name="Zifcakova L."/>
            <person name="Stursova M."/>
            <person name="Spatafora J.W."/>
            <person name="Tedersoo L."/>
            <person name="Vaario L.M."/>
            <person name="Yamada A."/>
            <person name="Yan M."/>
            <person name="Wang P."/>
            <person name="Xu J."/>
            <person name="Bruns T."/>
            <person name="Baldrian P."/>
            <person name="Vilgalys R."/>
            <person name="Dunand C."/>
            <person name="Henrissat B."/>
            <person name="Grigoriev I.V."/>
            <person name="Hibbett D."/>
            <person name="Nagy L.G."/>
            <person name="Martin F.M."/>
        </authorList>
    </citation>
    <scope>NUCLEOTIDE SEQUENCE</scope>
    <source>
        <strain evidence="9">Prilba</strain>
    </source>
</reference>
<accession>A0A9P5T9F2</accession>
<keyword evidence="7" id="KW-0802">TPR repeat</keyword>
<dbReference type="InterPro" id="IPR019734">
    <property type="entry name" value="TPR_rpt"/>
</dbReference>
<keyword evidence="10" id="KW-1185">Reference proteome</keyword>
<reference evidence="9" key="1">
    <citation type="submission" date="2019-10" db="EMBL/GenBank/DDBJ databases">
        <authorList>
            <consortium name="DOE Joint Genome Institute"/>
            <person name="Kuo A."/>
            <person name="Miyauchi S."/>
            <person name="Kiss E."/>
            <person name="Drula E."/>
            <person name="Kohler A."/>
            <person name="Sanchez-Garcia M."/>
            <person name="Andreopoulos B."/>
            <person name="Barry K.W."/>
            <person name="Bonito G."/>
            <person name="Buee M."/>
            <person name="Carver A."/>
            <person name="Chen C."/>
            <person name="Cichocki N."/>
            <person name="Clum A."/>
            <person name="Culley D."/>
            <person name="Crous P.W."/>
            <person name="Fauchery L."/>
            <person name="Girlanda M."/>
            <person name="Hayes R."/>
            <person name="Keri Z."/>
            <person name="LaButti K."/>
            <person name="Lipzen A."/>
            <person name="Lombard V."/>
            <person name="Magnuson J."/>
            <person name="Maillard F."/>
            <person name="Morin E."/>
            <person name="Murat C."/>
            <person name="Nolan M."/>
            <person name="Ohm R."/>
            <person name="Pangilinan J."/>
            <person name="Pereira M."/>
            <person name="Perotto S."/>
            <person name="Peter M."/>
            <person name="Riley R."/>
            <person name="Sitrit Y."/>
            <person name="Stielow B."/>
            <person name="Szollosi G."/>
            <person name="Zifcakova L."/>
            <person name="Stursova M."/>
            <person name="Spatafora J.W."/>
            <person name="Tedersoo L."/>
            <person name="Vaario L.-M."/>
            <person name="Yamada A."/>
            <person name="Yan M."/>
            <person name="Wang P."/>
            <person name="Xu J."/>
            <person name="Bruns T."/>
            <person name="Baldrian P."/>
            <person name="Vilgalys R."/>
            <person name="Henrissat B."/>
            <person name="Grigoriev I.V."/>
            <person name="Hibbett D."/>
            <person name="Nagy L.G."/>
            <person name="Martin F.M."/>
        </authorList>
    </citation>
    <scope>NUCLEOTIDE SEQUENCE</scope>
    <source>
        <strain evidence="9">Prilba</strain>
    </source>
</reference>